<dbReference type="EMBL" id="FRFE01000016">
    <property type="protein sequence ID" value="SHO49926.1"/>
    <property type="molecule type" value="Genomic_DNA"/>
</dbReference>
<gene>
    <name evidence="3" type="ORF">SAMN02745220_03164</name>
</gene>
<feature type="signal peptide" evidence="2">
    <location>
        <begin position="1"/>
        <end position="26"/>
    </location>
</feature>
<evidence type="ECO:0000313" key="3">
    <source>
        <dbReference type="EMBL" id="SHO49926.1"/>
    </source>
</evidence>
<keyword evidence="2" id="KW-0732">Signal</keyword>
<name>A0A1M7YBJ1_9BACT</name>
<reference evidence="3 4" key="1">
    <citation type="submission" date="2016-12" db="EMBL/GenBank/DDBJ databases">
        <authorList>
            <person name="Song W.-J."/>
            <person name="Kurnit D.M."/>
        </authorList>
    </citation>
    <scope>NUCLEOTIDE SEQUENCE [LARGE SCALE GENOMIC DNA]</scope>
    <source>
        <strain evidence="3 4">DSM 18488</strain>
    </source>
</reference>
<dbReference type="OrthoDB" id="5432696at2"/>
<feature type="region of interest" description="Disordered" evidence="1">
    <location>
        <begin position="26"/>
        <end position="74"/>
    </location>
</feature>
<evidence type="ECO:0000256" key="1">
    <source>
        <dbReference type="SAM" id="MobiDB-lite"/>
    </source>
</evidence>
<protein>
    <submittedName>
        <fullName evidence="3">Uncharacterized protein</fullName>
    </submittedName>
</protein>
<dbReference type="Proteomes" id="UP000184603">
    <property type="component" value="Unassembled WGS sequence"/>
</dbReference>
<proteinExistence type="predicted"/>
<evidence type="ECO:0000313" key="4">
    <source>
        <dbReference type="Proteomes" id="UP000184603"/>
    </source>
</evidence>
<dbReference type="RefSeq" id="WP_073614639.1">
    <property type="nucleotide sequence ID" value="NZ_FRFE01000016.1"/>
</dbReference>
<sequence length="117" mass="12719">MTTRGRISQIITALMLLFLADLSGCANTESSDIGRSQPPPPGMNNGGRSMRKGAPPERRETTYAEQKTQTPSEEAFAACEGKLVGDFVTFIDSRGKTISAICQEDHDHLVAIAHEKR</sequence>
<organism evidence="3 4">
    <name type="scientific">Desulfopila aestuarii DSM 18488</name>
    <dbReference type="NCBI Taxonomy" id="1121416"/>
    <lineage>
        <taxon>Bacteria</taxon>
        <taxon>Pseudomonadati</taxon>
        <taxon>Thermodesulfobacteriota</taxon>
        <taxon>Desulfobulbia</taxon>
        <taxon>Desulfobulbales</taxon>
        <taxon>Desulfocapsaceae</taxon>
        <taxon>Desulfopila</taxon>
    </lineage>
</organism>
<dbReference type="STRING" id="1121416.SAMN02745220_03164"/>
<feature type="chain" id="PRO_5012590870" evidence="2">
    <location>
        <begin position="27"/>
        <end position="117"/>
    </location>
</feature>
<evidence type="ECO:0000256" key="2">
    <source>
        <dbReference type="SAM" id="SignalP"/>
    </source>
</evidence>
<accession>A0A1M7YBJ1</accession>
<feature type="compositionally biased region" description="Polar residues" evidence="1">
    <location>
        <begin position="63"/>
        <end position="72"/>
    </location>
</feature>
<keyword evidence="4" id="KW-1185">Reference proteome</keyword>
<dbReference type="AlphaFoldDB" id="A0A1M7YBJ1"/>